<reference evidence="5" key="1">
    <citation type="journal article" date="2019" name="Int. J. Syst. Evol. Microbiol.">
        <title>The Global Catalogue of Microorganisms (GCM) 10K type strain sequencing project: providing services to taxonomists for standard genome sequencing and annotation.</title>
        <authorList>
            <consortium name="The Broad Institute Genomics Platform"/>
            <consortium name="The Broad Institute Genome Sequencing Center for Infectious Disease"/>
            <person name="Wu L."/>
            <person name="Ma J."/>
        </authorList>
    </citation>
    <scope>NUCLEOTIDE SEQUENCE [LARGE SCALE GENOMIC DNA]</scope>
    <source>
        <strain evidence="5">PCU 280</strain>
    </source>
</reference>
<dbReference type="InterPro" id="IPR059180">
    <property type="entry name" value="3D_YorM"/>
</dbReference>
<dbReference type="InterPro" id="IPR007137">
    <property type="entry name" value="DUF348"/>
</dbReference>
<evidence type="ECO:0000256" key="2">
    <source>
        <dbReference type="SAM" id="Phobius"/>
    </source>
</evidence>
<dbReference type="InterPro" id="IPR051933">
    <property type="entry name" value="Resuscitation_pf_RpfB"/>
</dbReference>
<keyword evidence="5" id="KW-1185">Reference proteome</keyword>
<dbReference type="InterPro" id="IPR010611">
    <property type="entry name" value="3D_dom"/>
</dbReference>
<keyword evidence="2" id="KW-0812">Transmembrane</keyword>
<dbReference type="Gene3D" id="2.40.40.10">
    <property type="entry name" value="RlpA-like domain"/>
    <property type="match status" value="1"/>
</dbReference>
<dbReference type="SUPFAM" id="SSF50685">
    <property type="entry name" value="Barwin-like endoglucanases"/>
    <property type="match status" value="1"/>
</dbReference>
<sequence length="382" mass="41142">MGLIPVKDTHGKRSSSMTFAMRWKHGNLRLIMLSIAISIAMTFMFLVLLYGTTEKNVSVVVNGQEKIVTTKQFVLQRLLDEQAITVGPHDRVSTSLSAPIKNGDVIEIHYAIPINVVADGNTSKVYTTEKTVQAAIEDLNISIRSQDKIEPPLSAELEANDTIKIVRVETKVASEEKTVPFSIVKKEDKSLNKGTEKVVQSGQVGVIVEEIEQRYEDGVLVSTDVVKETVKTKAVDQVVAIGTAKAKSSITTLANSSGSSQTVTVGDYTFKAAEVLKNVTLTAYTAGPESTGKDVGDKGYGITASGTKVEEGRTIAVDTSVIPMGWWVYIEGVGLRRAEDKGGAIKGNKIDVYFDSVNVATKFGRKKGVTVYVIGPNKPAAS</sequence>
<keyword evidence="2" id="KW-1133">Transmembrane helix</keyword>
<dbReference type="PANTHER" id="PTHR39160:SF4">
    <property type="entry name" value="RESUSCITATION-PROMOTING FACTOR RPFB"/>
    <property type="match status" value="1"/>
</dbReference>
<dbReference type="Proteomes" id="UP001596233">
    <property type="component" value="Unassembled WGS sequence"/>
</dbReference>
<name>A0ABW1VBA8_9BACL</name>
<keyword evidence="1" id="KW-0732">Signal</keyword>
<evidence type="ECO:0000256" key="1">
    <source>
        <dbReference type="ARBA" id="ARBA00022729"/>
    </source>
</evidence>
<feature type="domain" description="G5" evidence="3">
    <location>
        <begin position="165"/>
        <end position="245"/>
    </location>
</feature>
<feature type="transmembrane region" description="Helical" evidence="2">
    <location>
        <begin position="30"/>
        <end position="51"/>
    </location>
</feature>
<comment type="caution">
    <text evidence="4">The sequence shown here is derived from an EMBL/GenBank/DDBJ whole genome shotgun (WGS) entry which is preliminary data.</text>
</comment>
<dbReference type="Pfam" id="PF03990">
    <property type="entry name" value="DUF348"/>
    <property type="match status" value="2"/>
</dbReference>
<evidence type="ECO:0000313" key="5">
    <source>
        <dbReference type="Proteomes" id="UP001596233"/>
    </source>
</evidence>
<accession>A0ABW1VBA8</accession>
<dbReference type="PANTHER" id="PTHR39160">
    <property type="entry name" value="CELL WALL-BINDING PROTEIN YOCH"/>
    <property type="match status" value="1"/>
</dbReference>
<dbReference type="Pfam" id="PF07501">
    <property type="entry name" value="G5"/>
    <property type="match status" value="1"/>
</dbReference>
<evidence type="ECO:0000259" key="3">
    <source>
        <dbReference type="PROSITE" id="PS51109"/>
    </source>
</evidence>
<dbReference type="EMBL" id="JBHSTE010000011">
    <property type="protein sequence ID" value="MFC6335146.1"/>
    <property type="molecule type" value="Genomic_DNA"/>
</dbReference>
<dbReference type="InterPro" id="IPR011098">
    <property type="entry name" value="G5_dom"/>
</dbReference>
<dbReference type="PROSITE" id="PS51109">
    <property type="entry name" value="G5"/>
    <property type="match status" value="1"/>
</dbReference>
<evidence type="ECO:0000313" key="4">
    <source>
        <dbReference type="EMBL" id="MFC6335146.1"/>
    </source>
</evidence>
<dbReference type="Gene3D" id="2.20.230.10">
    <property type="entry name" value="Resuscitation-promoting factor rpfb"/>
    <property type="match status" value="1"/>
</dbReference>
<proteinExistence type="predicted"/>
<protein>
    <submittedName>
        <fullName evidence="4">Ubiquitin-like domain-containing protein</fullName>
    </submittedName>
</protein>
<organism evidence="4 5">
    <name type="scientific">Paenibacillus septentrionalis</name>
    <dbReference type="NCBI Taxonomy" id="429342"/>
    <lineage>
        <taxon>Bacteria</taxon>
        <taxon>Bacillati</taxon>
        <taxon>Bacillota</taxon>
        <taxon>Bacilli</taxon>
        <taxon>Bacillales</taxon>
        <taxon>Paenibacillaceae</taxon>
        <taxon>Paenibacillus</taxon>
    </lineage>
</organism>
<gene>
    <name evidence="4" type="ORF">ACFP56_21150</name>
</gene>
<dbReference type="InterPro" id="IPR036908">
    <property type="entry name" value="RlpA-like_sf"/>
</dbReference>
<dbReference type="SMART" id="SM01208">
    <property type="entry name" value="G5"/>
    <property type="match status" value="1"/>
</dbReference>
<dbReference type="CDD" id="cd14667">
    <property type="entry name" value="3D_containing_proteins"/>
    <property type="match status" value="1"/>
</dbReference>
<dbReference type="RefSeq" id="WP_379238389.1">
    <property type="nucleotide sequence ID" value="NZ_JBHSTE010000011.1"/>
</dbReference>
<dbReference type="Pfam" id="PF06725">
    <property type="entry name" value="3D"/>
    <property type="match status" value="1"/>
</dbReference>
<keyword evidence="2" id="KW-0472">Membrane</keyword>